<evidence type="ECO:0000313" key="2">
    <source>
        <dbReference type="EMBL" id="QJA59901.1"/>
    </source>
</evidence>
<dbReference type="EMBL" id="MT144422">
    <property type="protein sequence ID" value="QJA53442.1"/>
    <property type="molecule type" value="Genomic_DNA"/>
</dbReference>
<evidence type="ECO:0000313" key="3">
    <source>
        <dbReference type="EMBL" id="QJA75739.1"/>
    </source>
</evidence>
<accession>A0A6H2A156</accession>
<protein>
    <recommendedName>
        <fullName evidence="4">DUF1353 domain-containing protein</fullName>
    </recommendedName>
</protein>
<dbReference type="InterPro" id="IPR010767">
    <property type="entry name" value="Phage_CGC-2007_Cje0229"/>
</dbReference>
<gene>
    <name evidence="3" type="ORF">MM415A01717_0011</name>
    <name evidence="2" type="ORF">MM415B01221_0010</name>
    <name evidence="1" type="ORF">TM448A03544_0003</name>
</gene>
<dbReference type="EMBL" id="MT142182">
    <property type="protein sequence ID" value="QJA75739.1"/>
    <property type="molecule type" value="Genomic_DNA"/>
</dbReference>
<proteinExistence type="predicted"/>
<evidence type="ECO:0000313" key="1">
    <source>
        <dbReference type="EMBL" id="QJA53442.1"/>
    </source>
</evidence>
<organism evidence="1">
    <name type="scientific">viral metagenome</name>
    <dbReference type="NCBI Taxonomy" id="1070528"/>
    <lineage>
        <taxon>unclassified sequences</taxon>
        <taxon>metagenomes</taxon>
        <taxon>organismal metagenomes</taxon>
    </lineage>
</organism>
<dbReference type="AlphaFoldDB" id="A0A6H2A156"/>
<reference evidence="1" key="1">
    <citation type="submission" date="2020-03" db="EMBL/GenBank/DDBJ databases">
        <title>The deep terrestrial virosphere.</title>
        <authorList>
            <person name="Holmfeldt K."/>
            <person name="Nilsson E."/>
            <person name="Simone D."/>
            <person name="Lopez-Fernandez M."/>
            <person name="Wu X."/>
            <person name="de Brujin I."/>
            <person name="Lundin D."/>
            <person name="Andersson A."/>
            <person name="Bertilsson S."/>
            <person name="Dopson M."/>
        </authorList>
    </citation>
    <scope>NUCLEOTIDE SEQUENCE</scope>
    <source>
        <strain evidence="3">MM415A01717</strain>
        <strain evidence="2">MM415B01221</strain>
        <strain evidence="1">TM448A03544</strain>
    </source>
</reference>
<dbReference type="EMBL" id="MT141388">
    <property type="protein sequence ID" value="QJA59901.1"/>
    <property type="molecule type" value="Genomic_DNA"/>
</dbReference>
<name>A0A6H2A156_9ZZZZ</name>
<sequence>MSSFLSPLIVSPQPDGKRWMVMEDFTYDIGEKDSGNIITVEEGFLMDFASIPKFLFFLPYWSKYNKAPVLHDWLYQNHSKTRKEADKIFLEAMLVEFRKHSLGKLVAKIEYYAVRLFGWVAWRKNEMPQLSE</sequence>
<dbReference type="Pfam" id="PF07087">
    <property type="entry name" value="DUF1353"/>
    <property type="match status" value="1"/>
</dbReference>
<evidence type="ECO:0008006" key="4">
    <source>
        <dbReference type="Google" id="ProtNLM"/>
    </source>
</evidence>